<comment type="caution">
    <text evidence="1">The sequence shown here is derived from an EMBL/GenBank/DDBJ whole genome shotgun (WGS) entry which is preliminary data.</text>
</comment>
<dbReference type="EMBL" id="QLLI01000007">
    <property type="protein sequence ID" value="RAI94599.1"/>
    <property type="molecule type" value="Genomic_DNA"/>
</dbReference>
<gene>
    <name evidence="1" type="ORF">DET54_107135</name>
</gene>
<protein>
    <submittedName>
        <fullName evidence="1">Uncharacterized protein</fullName>
    </submittedName>
</protein>
<dbReference type="Proteomes" id="UP000248827">
    <property type="component" value="Unassembled WGS sequence"/>
</dbReference>
<sequence length="42" mass="4929">MSSQELDGDTYEVIKQAIIQMYNSLFRCEIFNSYRGESYKGI</sequence>
<proteinExistence type="predicted"/>
<name>A0ABX9BJA0_9BACL</name>
<evidence type="ECO:0000313" key="2">
    <source>
        <dbReference type="Proteomes" id="UP000248827"/>
    </source>
</evidence>
<organism evidence="1 2">
    <name type="scientific">Paenibacillus pabuli</name>
    <dbReference type="NCBI Taxonomy" id="1472"/>
    <lineage>
        <taxon>Bacteria</taxon>
        <taxon>Bacillati</taxon>
        <taxon>Bacillota</taxon>
        <taxon>Bacilli</taxon>
        <taxon>Bacillales</taxon>
        <taxon>Paenibacillaceae</taxon>
        <taxon>Paenibacillus</taxon>
    </lineage>
</organism>
<keyword evidence="2" id="KW-1185">Reference proteome</keyword>
<reference evidence="1 2" key="1">
    <citation type="submission" date="2018-06" db="EMBL/GenBank/DDBJ databases">
        <title>Freshwater and sediment microbial communities from various areas in North America, analyzing microbe dynamics in response to fracking.</title>
        <authorList>
            <person name="Lamendella R."/>
        </authorList>
    </citation>
    <scope>NUCLEOTIDE SEQUENCE [LARGE SCALE GENOMIC DNA]</scope>
    <source>
        <strain evidence="1 2">NG-13</strain>
    </source>
</reference>
<accession>A0ABX9BJA0</accession>
<evidence type="ECO:0000313" key="1">
    <source>
        <dbReference type="EMBL" id="RAI94599.1"/>
    </source>
</evidence>